<keyword evidence="2" id="KW-1185">Reference proteome</keyword>
<comment type="caution">
    <text evidence="1">The sequence shown here is derived from an EMBL/GenBank/DDBJ whole genome shotgun (WGS) entry which is preliminary data.</text>
</comment>
<reference evidence="1" key="1">
    <citation type="submission" date="2023-10" db="EMBL/GenBank/DDBJ databases">
        <authorList>
            <person name="Chen Y."/>
            <person name="Shah S."/>
            <person name="Dougan E. K."/>
            <person name="Thang M."/>
            <person name="Chan C."/>
        </authorList>
    </citation>
    <scope>NUCLEOTIDE SEQUENCE [LARGE SCALE GENOMIC DNA]</scope>
</reference>
<evidence type="ECO:0000313" key="1">
    <source>
        <dbReference type="EMBL" id="CAK0818753.1"/>
    </source>
</evidence>
<sequence>VCMTLLEFKANPLELDTEGVTPVHYASCSEACWPVFAAAGCERVSKPELVSKGVLRKASSALEAQLALEAQQAREMNEEPGRRGLVQEYT</sequence>
<evidence type="ECO:0000313" key="2">
    <source>
        <dbReference type="Proteomes" id="UP001189429"/>
    </source>
</evidence>
<dbReference type="Proteomes" id="UP001189429">
    <property type="component" value="Unassembled WGS sequence"/>
</dbReference>
<name>A0ABN9RI41_9DINO</name>
<proteinExistence type="predicted"/>
<protein>
    <submittedName>
        <fullName evidence="1">Uncharacterized protein</fullName>
    </submittedName>
</protein>
<organism evidence="1 2">
    <name type="scientific">Prorocentrum cordatum</name>
    <dbReference type="NCBI Taxonomy" id="2364126"/>
    <lineage>
        <taxon>Eukaryota</taxon>
        <taxon>Sar</taxon>
        <taxon>Alveolata</taxon>
        <taxon>Dinophyceae</taxon>
        <taxon>Prorocentrales</taxon>
        <taxon>Prorocentraceae</taxon>
        <taxon>Prorocentrum</taxon>
    </lineage>
</organism>
<gene>
    <name evidence="1" type="ORF">PCOR1329_LOCUS20909</name>
</gene>
<feature type="non-terminal residue" evidence="1">
    <location>
        <position position="90"/>
    </location>
</feature>
<feature type="non-terminal residue" evidence="1">
    <location>
        <position position="1"/>
    </location>
</feature>
<accession>A0ABN9RI41</accession>
<dbReference type="EMBL" id="CAUYUJ010006809">
    <property type="protein sequence ID" value="CAK0818753.1"/>
    <property type="molecule type" value="Genomic_DNA"/>
</dbReference>